<reference evidence="1 2" key="1">
    <citation type="submission" date="2020-02" db="EMBL/GenBank/DDBJ databases">
        <title>Shewanella WXL01 sp. nov., a marine bacterium isolated from green algae in Luhuitou Fringing Reef (Northern South China Sea).</title>
        <authorList>
            <person name="Wang X."/>
        </authorList>
    </citation>
    <scope>NUCLEOTIDE SEQUENCE [LARGE SCALE GENOMIC DNA]</scope>
    <source>
        <strain evidence="1 2">MCCC 1A01895</strain>
    </source>
</reference>
<name>A0ABS5I3D2_9GAMM</name>
<proteinExistence type="predicted"/>
<dbReference type="EMBL" id="JAAIKR010000010">
    <property type="protein sequence ID" value="MBR9728542.1"/>
    <property type="molecule type" value="Genomic_DNA"/>
</dbReference>
<comment type="caution">
    <text evidence="1">The sequence shown here is derived from an EMBL/GenBank/DDBJ whole genome shotgun (WGS) entry which is preliminary data.</text>
</comment>
<gene>
    <name evidence="1" type="ORF">G3R48_11200</name>
</gene>
<sequence length="95" mass="10884">MVLAVGLLIAVIVAVVTINHSHEKKSPENWTAFVYKNGYESAAYEMKTGFNDYQSCKAFSQTLSYKFGEVPWQCGLRCRFDSMRQGYQCETMENH</sequence>
<accession>A0ABS5I3D2</accession>
<evidence type="ECO:0000313" key="2">
    <source>
        <dbReference type="Proteomes" id="UP000811844"/>
    </source>
</evidence>
<dbReference type="Proteomes" id="UP000811844">
    <property type="component" value="Unassembled WGS sequence"/>
</dbReference>
<evidence type="ECO:0000313" key="1">
    <source>
        <dbReference type="EMBL" id="MBR9728542.1"/>
    </source>
</evidence>
<keyword evidence="2" id="KW-1185">Reference proteome</keyword>
<organism evidence="1 2">
    <name type="scientific">Shewanella intestini</name>
    <dbReference type="NCBI Taxonomy" id="2017544"/>
    <lineage>
        <taxon>Bacteria</taxon>
        <taxon>Pseudomonadati</taxon>
        <taxon>Pseudomonadota</taxon>
        <taxon>Gammaproteobacteria</taxon>
        <taxon>Alteromonadales</taxon>
        <taxon>Shewanellaceae</taxon>
        <taxon>Shewanella</taxon>
    </lineage>
</organism>
<protein>
    <submittedName>
        <fullName evidence="1">Uncharacterized protein</fullName>
    </submittedName>
</protein>